<name>A0A564VF15_BIFLI</name>
<evidence type="ECO:0000313" key="2">
    <source>
        <dbReference type="EMBL" id="VWQ38687.1"/>
    </source>
</evidence>
<evidence type="ECO:0000313" key="1">
    <source>
        <dbReference type="EMBL" id="VUX31166.1"/>
    </source>
</evidence>
<protein>
    <recommendedName>
        <fullName evidence="5">Transposase</fullName>
    </recommendedName>
</protein>
<dbReference type="EMBL" id="CABHNT010000017">
    <property type="protein sequence ID" value="VUX31166.1"/>
    <property type="molecule type" value="Genomic_DNA"/>
</dbReference>
<proteinExistence type="predicted"/>
<reference evidence="1 3" key="1">
    <citation type="submission" date="2019-07" db="EMBL/GenBank/DDBJ databases">
        <authorList>
            <person name="Hibberd C M."/>
            <person name="Gehrig L. J."/>
            <person name="Chang H.-W."/>
            <person name="Venkatesh S."/>
        </authorList>
    </citation>
    <scope>NUCLEOTIDE SEQUENCE [LARGE SCALE GENOMIC DNA]</scope>
    <source>
        <strain evidence="1">Bifidobacterium_longum_subsp_infantis_JG_Bg463</strain>
    </source>
</reference>
<evidence type="ECO:0000313" key="4">
    <source>
        <dbReference type="Proteomes" id="UP000494246"/>
    </source>
</evidence>
<organism evidence="1 3">
    <name type="scientific">Bifidobacterium longum subsp. infantis</name>
    <dbReference type="NCBI Taxonomy" id="1682"/>
    <lineage>
        <taxon>Bacteria</taxon>
        <taxon>Bacillati</taxon>
        <taxon>Actinomycetota</taxon>
        <taxon>Actinomycetes</taxon>
        <taxon>Bifidobacteriales</taxon>
        <taxon>Bifidobacteriaceae</taxon>
        <taxon>Bifidobacterium</taxon>
    </lineage>
</organism>
<dbReference type="EMBL" id="CABWKH010000027">
    <property type="protein sequence ID" value="VWQ38687.1"/>
    <property type="molecule type" value="Genomic_DNA"/>
</dbReference>
<dbReference type="Proteomes" id="UP000494246">
    <property type="component" value="Unassembled WGS sequence"/>
</dbReference>
<dbReference type="AlphaFoldDB" id="A0A564VF15"/>
<evidence type="ECO:0000313" key="3">
    <source>
        <dbReference type="Proteomes" id="UP000345266"/>
    </source>
</evidence>
<accession>A0A564VF15</accession>
<reference evidence="2 4" key="2">
    <citation type="submission" date="2019-10" db="EMBL/GenBank/DDBJ databases">
        <authorList>
            <consortium name="Melissa Lawson"/>
            <person name="O'neill I."/>
        </authorList>
    </citation>
    <scope>NUCLEOTIDE SEQUENCE [LARGE SCALE GENOMIC DNA]</scope>
    <source>
        <strain evidence="2">LH_23</strain>
    </source>
</reference>
<evidence type="ECO:0008006" key="5">
    <source>
        <dbReference type="Google" id="ProtNLM"/>
    </source>
</evidence>
<gene>
    <name evidence="2" type="ORF">BIFLH23_02236</name>
    <name evidence="1" type="ORF">BLJG463_00831</name>
</gene>
<dbReference type="Proteomes" id="UP000345266">
    <property type="component" value="Unassembled WGS sequence"/>
</dbReference>
<sequence>MRRLGYPSKALPAAWIDELASGERRVRRGPVPDGPKREAVLRVASGEMTSRQAAAGLGVDSSVVRNRRRQLLGERKGTAVAKDEPERKAGIARSTYHFTSLGTKIRRC</sequence>